<name>A0A8S4QNU4_9NEOP</name>
<comment type="caution">
    <text evidence="1">The sequence shown here is derived from an EMBL/GenBank/DDBJ whole genome shotgun (WGS) entry which is preliminary data.</text>
</comment>
<dbReference type="Gene3D" id="3.40.50.300">
    <property type="entry name" value="P-loop containing nucleotide triphosphate hydrolases"/>
    <property type="match status" value="1"/>
</dbReference>
<dbReference type="Pfam" id="PF13481">
    <property type="entry name" value="AAA_25"/>
    <property type="match status" value="1"/>
</dbReference>
<dbReference type="SUPFAM" id="SSF52540">
    <property type="entry name" value="P-loop containing nucleoside triphosphate hydrolases"/>
    <property type="match status" value="1"/>
</dbReference>
<dbReference type="Proteomes" id="UP000838756">
    <property type="component" value="Unassembled WGS sequence"/>
</dbReference>
<dbReference type="OrthoDB" id="6409571at2759"/>
<evidence type="ECO:0000313" key="2">
    <source>
        <dbReference type="Proteomes" id="UP000838756"/>
    </source>
</evidence>
<accession>A0A8S4QNU4</accession>
<reference evidence="1" key="1">
    <citation type="submission" date="2022-03" db="EMBL/GenBank/DDBJ databases">
        <authorList>
            <person name="Lindestad O."/>
        </authorList>
    </citation>
    <scope>NUCLEOTIDE SEQUENCE</scope>
</reference>
<dbReference type="InterPro" id="IPR027417">
    <property type="entry name" value="P-loop_NTPase"/>
</dbReference>
<dbReference type="AlphaFoldDB" id="A0A8S4QNU4"/>
<proteinExistence type="predicted"/>
<gene>
    <name evidence="1" type="primary">jg12274</name>
    <name evidence="1" type="ORF">PAEG_LOCUS4431</name>
</gene>
<organism evidence="1 2">
    <name type="scientific">Pararge aegeria aegeria</name>
    <dbReference type="NCBI Taxonomy" id="348720"/>
    <lineage>
        <taxon>Eukaryota</taxon>
        <taxon>Metazoa</taxon>
        <taxon>Ecdysozoa</taxon>
        <taxon>Arthropoda</taxon>
        <taxon>Hexapoda</taxon>
        <taxon>Insecta</taxon>
        <taxon>Pterygota</taxon>
        <taxon>Neoptera</taxon>
        <taxon>Endopterygota</taxon>
        <taxon>Lepidoptera</taxon>
        <taxon>Glossata</taxon>
        <taxon>Ditrysia</taxon>
        <taxon>Papilionoidea</taxon>
        <taxon>Nymphalidae</taxon>
        <taxon>Satyrinae</taxon>
        <taxon>Satyrini</taxon>
        <taxon>Parargina</taxon>
        <taxon>Pararge</taxon>
    </lineage>
</organism>
<evidence type="ECO:0000313" key="1">
    <source>
        <dbReference type="EMBL" id="CAH2216383.1"/>
    </source>
</evidence>
<dbReference type="Pfam" id="PF13479">
    <property type="entry name" value="AAA_24"/>
    <property type="match status" value="1"/>
</dbReference>
<sequence length="716" mass="81039">MVIFGPYGIGKTSLLKTVDEPTLCLDFEAGLLAVQDWQGDSISLRTWNEARDIACLIGGPNPALKSDQAYSQRHHEHVSGKYKDLFPEFSKYRCIFVDSITVASRLCLLWAKMQPEAFSERSGKQDMRAAYGLLAQEMMAWLNQFQHIRDKDIIIVGTLGQYLDDFNRPIWLPQCEGAKTASEIPGIVDEVISMIGIKKNDGTEKRSFVCHTLNPWGYPAKDRSGRLSMVEEPHLGPYAKHKIYQIIGIKSSKAEDTWGEMGRSMLRSILESARDIHPHDNSENAILARKLNSVAELNGLEFTVKSTILKYDEEKLWSAVVTRGIQDAVGKNPKLREEAINWLNSKSFETVCELANLNFTRMKNMYGNFMSKKQKELKMLLIDNIKECVSYLLPNGEFYREKTYIGDLNGNTITVKIVGKEAGDWRNFTEGTGGDIIDLWILIKGDIYSARKWLNKKSKSGEKKGRKREEKIFSVKQYLSDQSPIPEDIIAPRILTPGGLLVIGGTPKVGKSYFLLSLLAHLAAGVSFLKMKSARPLKIIYLQNEMEYNYIRERIQQIITNQRLPNLAEENLIVTTKMRLTLNDEGIERIKDIIGEKFKTIDLIVLDSLDYENMFSGLQSRVEKLRSVINPMAGIIITRHTRKVSTATLAKSPFQALIGANALRSFYTSGMVMFQPNKRTNVLQVVYELRNGKSIPAKFISRVNGRWQNSKVIATA</sequence>
<protein>
    <submittedName>
        <fullName evidence="1">Jg12274 protein</fullName>
    </submittedName>
</protein>
<keyword evidence="2" id="KW-1185">Reference proteome</keyword>
<dbReference type="EMBL" id="CAKXAJ010015239">
    <property type="protein sequence ID" value="CAH2216383.1"/>
    <property type="molecule type" value="Genomic_DNA"/>
</dbReference>